<protein>
    <submittedName>
        <fullName evidence="2">DUF3592 domain-containing protein</fullName>
    </submittedName>
</protein>
<evidence type="ECO:0000313" key="2">
    <source>
        <dbReference type="EMBL" id="MBU2664341.1"/>
    </source>
</evidence>
<evidence type="ECO:0000313" key="3">
    <source>
        <dbReference type="Proteomes" id="UP001519654"/>
    </source>
</evidence>
<organism evidence="2 3">
    <name type="scientific">Paractinoplanes bogorensis</name>
    <dbReference type="NCBI Taxonomy" id="1610840"/>
    <lineage>
        <taxon>Bacteria</taxon>
        <taxon>Bacillati</taxon>
        <taxon>Actinomycetota</taxon>
        <taxon>Actinomycetes</taxon>
        <taxon>Micromonosporales</taxon>
        <taxon>Micromonosporaceae</taxon>
        <taxon>Paractinoplanes</taxon>
    </lineage>
</organism>
<keyword evidence="1" id="KW-1133">Transmembrane helix</keyword>
<accession>A0ABS5YMQ9</accession>
<proteinExistence type="predicted"/>
<keyword evidence="1" id="KW-0812">Transmembrane</keyword>
<keyword evidence="1" id="KW-0472">Membrane</keyword>
<feature type="transmembrane region" description="Helical" evidence="1">
    <location>
        <begin position="108"/>
        <end position="126"/>
    </location>
</feature>
<comment type="caution">
    <text evidence="2">The sequence shown here is derived from an EMBL/GenBank/DDBJ whole genome shotgun (WGS) entry which is preliminary data.</text>
</comment>
<evidence type="ECO:0000256" key="1">
    <source>
        <dbReference type="SAM" id="Phobius"/>
    </source>
</evidence>
<sequence length="129" mass="13881">MVLAVILVLIGAGVLYKGVREIMHLKKLRTEGRQAWGRVTGHQRREGGGRAVIVNWTDDYGATHEIVSTLSAGRPTFGIGEAVSVRYLAGDPRSATIDERRENVRSNILVVVIGFGFAAAGIALAVQEV</sequence>
<name>A0ABS5YMQ9_9ACTN</name>
<keyword evidence="3" id="KW-1185">Reference proteome</keyword>
<gene>
    <name evidence="2" type="ORF">KOI35_12630</name>
</gene>
<dbReference type="Proteomes" id="UP001519654">
    <property type="component" value="Unassembled WGS sequence"/>
</dbReference>
<dbReference type="EMBL" id="JAHKKG010000004">
    <property type="protein sequence ID" value="MBU2664341.1"/>
    <property type="molecule type" value="Genomic_DNA"/>
</dbReference>
<reference evidence="2 3" key="1">
    <citation type="submission" date="2021-06" db="EMBL/GenBank/DDBJ databases">
        <title>Actinoplanes lichenicola sp. nov., and Actinoplanes ovalisporus sp. nov., isolated from lichen in Thailand.</title>
        <authorList>
            <person name="Saeng-In P."/>
            <person name="Kanchanasin P."/>
            <person name="Yuki M."/>
            <person name="Kudo T."/>
            <person name="Ohkuma M."/>
            <person name="Phongsopitanun W."/>
            <person name="Tanasupawat S."/>
        </authorList>
    </citation>
    <scope>NUCLEOTIDE SEQUENCE [LARGE SCALE GENOMIC DNA]</scope>
    <source>
        <strain evidence="2 3">NBRC 110975</strain>
    </source>
</reference>